<sequence length="370" mass="39460">MTADVSIRNATKDFGSFRALNDVSLEISAGEFIVLLGPSGCGKTTLLSILGGFLEPTSGTVLIGGRDMTHVAAARRPTTTMFQDYALFPHMSLLDNVGFGLRMRGLARSERHRKALAHLDLVGLRMSASRKPHELSGGQRQRVALARALAVDPDVLLLDEPLGALDLKLRRQMQDELKAIQRRVGTTFVHVTHDQEEAMAIADRIVVMNQGRIEDIGLPTDIYMRPRSLFSAGFMGEANFLPARIIGAADGEVRVETALGEVLLPAAAFAAAVPPAGGRITLCIRPEHFRPAGGAEASVALGRASIIDSAFFGGHHRCHLRPEAAPDMILTAHLPQTAQPRTGDLIDLAVAAASVVALAEAPASTQGDPQ</sequence>
<comment type="similarity">
    <text evidence="1">Belongs to the ABC transporter superfamily.</text>
</comment>
<dbReference type="GO" id="GO:0016887">
    <property type="term" value="F:ATP hydrolysis activity"/>
    <property type="evidence" value="ECO:0007669"/>
    <property type="project" value="InterPro"/>
</dbReference>
<dbReference type="Gene3D" id="2.40.50.140">
    <property type="entry name" value="Nucleic acid-binding proteins"/>
    <property type="match status" value="1"/>
</dbReference>
<dbReference type="GO" id="GO:0022857">
    <property type="term" value="F:transmembrane transporter activity"/>
    <property type="evidence" value="ECO:0007669"/>
    <property type="project" value="InterPro"/>
</dbReference>
<dbReference type="PROSITE" id="PS00211">
    <property type="entry name" value="ABC_TRANSPORTER_1"/>
    <property type="match status" value="1"/>
</dbReference>
<dbReference type="GO" id="GO:0043190">
    <property type="term" value="C:ATP-binding cassette (ABC) transporter complex"/>
    <property type="evidence" value="ECO:0007669"/>
    <property type="project" value="InterPro"/>
</dbReference>
<dbReference type="InterPro" id="IPR017871">
    <property type="entry name" value="ABC_transporter-like_CS"/>
</dbReference>
<accession>A0A317PIJ7</accession>
<dbReference type="RefSeq" id="WP_110032509.1">
    <property type="nucleotide sequence ID" value="NZ_QGTR01000003.1"/>
</dbReference>
<dbReference type="PANTHER" id="PTHR42781:SF4">
    <property type="entry name" value="SPERMIDINE_PUTRESCINE IMPORT ATP-BINDING PROTEIN POTA"/>
    <property type="match status" value="1"/>
</dbReference>
<organism evidence="6 7">
    <name type="scientific">Hoeflea marina</name>
    <dbReference type="NCBI Taxonomy" id="274592"/>
    <lineage>
        <taxon>Bacteria</taxon>
        <taxon>Pseudomonadati</taxon>
        <taxon>Pseudomonadota</taxon>
        <taxon>Alphaproteobacteria</taxon>
        <taxon>Hyphomicrobiales</taxon>
        <taxon>Rhizobiaceae</taxon>
        <taxon>Hoeflea</taxon>
    </lineage>
</organism>
<dbReference type="Gene3D" id="2.40.50.100">
    <property type="match status" value="1"/>
</dbReference>
<keyword evidence="2" id="KW-0813">Transport</keyword>
<evidence type="ECO:0000313" key="7">
    <source>
        <dbReference type="Proteomes" id="UP000246352"/>
    </source>
</evidence>
<dbReference type="SUPFAM" id="SSF50331">
    <property type="entry name" value="MOP-like"/>
    <property type="match status" value="1"/>
</dbReference>
<dbReference type="OrthoDB" id="9802264at2"/>
<keyword evidence="7" id="KW-1185">Reference proteome</keyword>
<gene>
    <name evidence="6" type="ORF">DFR52_103476</name>
</gene>
<evidence type="ECO:0000256" key="2">
    <source>
        <dbReference type="ARBA" id="ARBA00022448"/>
    </source>
</evidence>
<dbReference type="InterPro" id="IPR012340">
    <property type="entry name" value="NA-bd_OB-fold"/>
</dbReference>
<keyword evidence="4" id="KW-0067">ATP-binding</keyword>
<dbReference type="Pfam" id="PF08402">
    <property type="entry name" value="TOBE_2"/>
    <property type="match status" value="1"/>
</dbReference>
<dbReference type="PROSITE" id="PS50893">
    <property type="entry name" value="ABC_TRANSPORTER_2"/>
    <property type="match status" value="1"/>
</dbReference>
<dbReference type="GO" id="GO:0005524">
    <property type="term" value="F:ATP binding"/>
    <property type="evidence" value="ECO:0007669"/>
    <property type="project" value="UniProtKB-KW"/>
</dbReference>
<keyword evidence="3" id="KW-0547">Nucleotide-binding</keyword>
<dbReference type="AlphaFoldDB" id="A0A317PIJ7"/>
<dbReference type="FunFam" id="3.40.50.300:FF:000133">
    <property type="entry name" value="Spermidine/putrescine import ATP-binding protein PotA"/>
    <property type="match status" value="1"/>
</dbReference>
<reference evidence="6 7" key="1">
    <citation type="submission" date="2018-05" db="EMBL/GenBank/DDBJ databases">
        <title>Genomic Encyclopedia of Type Strains, Phase IV (KMG-IV): sequencing the most valuable type-strain genomes for metagenomic binning, comparative biology and taxonomic classification.</title>
        <authorList>
            <person name="Goeker M."/>
        </authorList>
    </citation>
    <scope>NUCLEOTIDE SEQUENCE [LARGE SCALE GENOMIC DNA]</scope>
    <source>
        <strain evidence="6 7">DSM 16791</strain>
    </source>
</reference>
<dbReference type="EMBL" id="QGTR01000003">
    <property type="protein sequence ID" value="PWW00273.1"/>
    <property type="molecule type" value="Genomic_DNA"/>
</dbReference>
<dbReference type="InterPro" id="IPR008995">
    <property type="entry name" value="Mo/tungstate-bd_C_term_dom"/>
</dbReference>
<dbReference type="GO" id="GO:0015847">
    <property type="term" value="P:putrescine transport"/>
    <property type="evidence" value="ECO:0007669"/>
    <property type="project" value="UniProtKB-ARBA"/>
</dbReference>
<comment type="caution">
    <text evidence="6">The sequence shown here is derived from an EMBL/GenBank/DDBJ whole genome shotgun (WGS) entry which is preliminary data.</text>
</comment>
<dbReference type="PANTHER" id="PTHR42781">
    <property type="entry name" value="SPERMIDINE/PUTRESCINE IMPORT ATP-BINDING PROTEIN POTA"/>
    <property type="match status" value="1"/>
</dbReference>
<proteinExistence type="inferred from homology"/>
<dbReference type="Gene3D" id="3.40.50.300">
    <property type="entry name" value="P-loop containing nucleotide triphosphate hydrolases"/>
    <property type="match status" value="1"/>
</dbReference>
<dbReference type="Pfam" id="PF00005">
    <property type="entry name" value="ABC_tran"/>
    <property type="match status" value="1"/>
</dbReference>
<evidence type="ECO:0000256" key="1">
    <source>
        <dbReference type="ARBA" id="ARBA00005417"/>
    </source>
</evidence>
<protein>
    <submittedName>
        <fullName evidence="6">ABC-type Fe3+/spermidine/putrescine transport system ATPase subunit</fullName>
    </submittedName>
</protein>
<dbReference type="SMART" id="SM00382">
    <property type="entry name" value="AAA"/>
    <property type="match status" value="1"/>
</dbReference>
<dbReference type="SUPFAM" id="SSF52540">
    <property type="entry name" value="P-loop containing nucleoside triphosphate hydrolases"/>
    <property type="match status" value="1"/>
</dbReference>
<dbReference type="Proteomes" id="UP000246352">
    <property type="component" value="Unassembled WGS sequence"/>
</dbReference>
<dbReference type="InterPro" id="IPR050093">
    <property type="entry name" value="ABC_SmlMolc_Importer"/>
</dbReference>
<dbReference type="InterPro" id="IPR013611">
    <property type="entry name" value="Transp-assoc_OB_typ2"/>
</dbReference>
<evidence type="ECO:0000259" key="5">
    <source>
        <dbReference type="PROSITE" id="PS50893"/>
    </source>
</evidence>
<evidence type="ECO:0000256" key="4">
    <source>
        <dbReference type="ARBA" id="ARBA00022840"/>
    </source>
</evidence>
<dbReference type="InterPro" id="IPR003593">
    <property type="entry name" value="AAA+_ATPase"/>
</dbReference>
<evidence type="ECO:0000313" key="6">
    <source>
        <dbReference type="EMBL" id="PWW00273.1"/>
    </source>
</evidence>
<dbReference type="InterPro" id="IPR027417">
    <property type="entry name" value="P-loop_NTPase"/>
</dbReference>
<evidence type="ECO:0000256" key="3">
    <source>
        <dbReference type="ARBA" id="ARBA00022741"/>
    </source>
</evidence>
<dbReference type="InterPro" id="IPR003439">
    <property type="entry name" value="ABC_transporter-like_ATP-bd"/>
</dbReference>
<name>A0A317PIJ7_9HYPH</name>
<feature type="domain" description="ABC transporter" evidence="5">
    <location>
        <begin position="5"/>
        <end position="235"/>
    </location>
</feature>